<dbReference type="Proteomes" id="UP001177023">
    <property type="component" value="Unassembled WGS sequence"/>
</dbReference>
<evidence type="ECO:0000256" key="5">
    <source>
        <dbReference type="ARBA" id="ARBA00023167"/>
    </source>
</evidence>
<dbReference type="InterPro" id="IPR023943">
    <property type="entry name" value="Enolase-ppase_E1"/>
</dbReference>
<dbReference type="PANTHER" id="PTHR20371:SF1">
    <property type="entry name" value="ENOLASE-PHOSPHATASE E1"/>
    <property type="match status" value="1"/>
</dbReference>
<evidence type="ECO:0000256" key="4">
    <source>
        <dbReference type="ARBA" id="ARBA00022842"/>
    </source>
</evidence>
<dbReference type="InterPro" id="IPR023214">
    <property type="entry name" value="HAD_sf"/>
</dbReference>
<evidence type="ECO:0000256" key="1">
    <source>
        <dbReference type="ARBA" id="ARBA00022605"/>
    </source>
</evidence>
<evidence type="ECO:0000256" key="3">
    <source>
        <dbReference type="ARBA" id="ARBA00022801"/>
    </source>
</evidence>
<dbReference type="SUPFAM" id="SSF56784">
    <property type="entry name" value="HAD-like"/>
    <property type="match status" value="1"/>
</dbReference>
<dbReference type="GO" id="GO:0000287">
    <property type="term" value="F:magnesium ion binding"/>
    <property type="evidence" value="ECO:0007669"/>
    <property type="project" value="InterPro"/>
</dbReference>
<dbReference type="SFLD" id="SFLDF00044">
    <property type="entry name" value="enolase-phosphatase"/>
    <property type="match status" value="1"/>
</dbReference>
<dbReference type="NCBIfam" id="TIGR01549">
    <property type="entry name" value="HAD-SF-IA-v1"/>
    <property type="match status" value="1"/>
</dbReference>
<evidence type="ECO:0000256" key="2">
    <source>
        <dbReference type="ARBA" id="ARBA00022723"/>
    </source>
</evidence>
<organism evidence="6 7">
    <name type="scientific">Mesorhabditis spiculigera</name>
    <dbReference type="NCBI Taxonomy" id="96644"/>
    <lineage>
        <taxon>Eukaryota</taxon>
        <taxon>Metazoa</taxon>
        <taxon>Ecdysozoa</taxon>
        <taxon>Nematoda</taxon>
        <taxon>Chromadorea</taxon>
        <taxon>Rhabditida</taxon>
        <taxon>Rhabditina</taxon>
        <taxon>Rhabditomorpha</taxon>
        <taxon>Rhabditoidea</taxon>
        <taxon>Rhabditidae</taxon>
        <taxon>Mesorhabditinae</taxon>
        <taxon>Mesorhabditis</taxon>
    </lineage>
</organism>
<dbReference type="InterPro" id="IPR027511">
    <property type="entry name" value="ENOPH1_eukaryotes"/>
</dbReference>
<keyword evidence="1" id="KW-0028">Amino-acid biosynthesis</keyword>
<feature type="non-terminal residue" evidence="6">
    <location>
        <position position="247"/>
    </location>
</feature>
<keyword evidence="4" id="KW-0460">Magnesium</keyword>
<sequence>MAKFKALLLDIEGTITSISFVKDELFPYAYKNVENFLTQHFDEQPVQDCIREMVTVSKELSAADSEVKEVRQNSQAETVADLVHNVRHWIDVDKKVTPMKTLQGLIWEDAYKSGAVKGHLYPDVVPVLEEVQKSGRRIYIYSSGSVHAQKLLFQNSVNGDITKLLSGYFDTHVGLKGEATSYQKISEEIGTPAADILFLTDVEAEAQAARSAGCQTRLVVRPGNAQLSEEARKNYDVIKSLDEIRTL</sequence>
<dbReference type="GO" id="GO:0043874">
    <property type="term" value="F:acireductone synthase activity"/>
    <property type="evidence" value="ECO:0007669"/>
    <property type="project" value="InterPro"/>
</dbReference>
<dbReference type="GO" id="GO:0019509">
    <property type="term" value="P:L-methionine salvage from methylthioadenosine"/>
    <property type="evidence" value="ECO:0007669"/>
    <property type="project" value="InterPro"/>
</dbReference>
<keyword evidence="2" id="KW-0479">Metal-binding</keyword>
<dbReference type="FunFam" id="3.40.50.1000:FF:000079">
    <property type="entry name" value="Enolase-phosphatase E1"/>
    <property type="match status" value="1"/>
</dbReference>
<dbReference type="Gene3D" id="3.40.50.1000">
    <property type="entry name" value="HAD superfamily/HAD-like"/>
    <property type="match status" value="1"/>
</dbReference>
<protein>
    <recommendedName>
        <fullName evidence="8">Enolase-phosphatase E1</fullName>
    </recommendedName>
</protein>
<evidence type="ECO:0000313" key="6">
    <source>
        <dbReference type="EMBL" id="CAJ0573216.1"/>
    </source>
</evidence>
<dbReference type="EMBL" id="CATQJA010002615">
    <property type="protein sequence ID" value="CAJ0573216.1"/>
    <property type="molecule type" value="Genomic_DNA"/>
</dbReference>
<proteinExistence type="inferred from homology"/>
<accession>A0AA36CRP0</accession>
<gene>
    <name evidence="6" type="ORF">MSPICULIGERA_LOCUS11583</name>
</gene>
<dbReference type="SFLD" id="SFLDS00003">
    <property type="entry name" value="Haloacid_Dehalogenase"/>
    <property type="match status" value="1"/>
</dbReference>
<evidence type="ECO:0000313" key="7">
    <source>
        <dbReference type="Proteomes" id="UP001177023"/>
    </source>
</evidence>
<reference evidence="6" key="1">
    <citation type="submission" date="2023-06" db="EMBL/GenBank/DDBJ databases">
        <authorList>
            <person name="Delattre M."/>
        </authorList>
    </citation>
    <scope>NUCLEOTIDE SEQUENCE</scope>
    <source>
        <strain evidence="6">AF72</strain>
    </source>
</reference>
<keyword evidence="5" id="KW-0486">Methionine biosynthesis</keyword>
<dbReference type="Gene3D" id="1.10.720.60">
    <property type="match status" value="1"/>
</dbReference>
<evidence type="ECO:0008006" key="8">
    <source>
        <dbReference type="Google" id="ProtNLM"/>
    </source>
</evidence>
<comment type="caution">
    <text evidence="6">The sequence shown here is derived from an EMBL/GenBank/DDBJ whole genome shotgun (WGS) entry which is preliminary data.</text>
</comment>
<dbReference type="NCBIfam" id="TIGR01691">
    <property type="entry name" value="enolase-ppase"/>
    <property type="match status" value="1"/>
</dbReference>
<dbReference type="PANTHER" id="PTHR20371">
    <property type="entry name" value="ENOLASE-PHOSPHATASE E1"/>
    <property type="match status" value="1"/>
</dbReference>
<dbReference type="InterPro" id="IPR036412">
    <property type="entry name" value="HAD-like_sf"/>
</dbReference>
<dbReference type="HAMAP" id="MF_03117">
    <property type="entry name" value="Salvage_MtnC_euk"/>
    <property type="match status" value="1"/>
</dbReference>
<keyword evidence="3" id="KW-0378">Hydrolase</keyword>
<dbReference type="SFLD" id="SFLDG01129">
    <property type="entry name" value="C1.5:_HAD__Beta-PGM__Phosphata"/>
    <property type="match status" value="1"/>
</dbReference>
<dbReference type="SFLD" id="SFLDG01133">
    <property type="entry name" value="C1.5.4:_Enolase-phosphatase_Li"/>
    <property type="match status" value="1"/>
</dbReference>
<dbReference type="CDD" id="cd01629">
    <property type="entry name" value="HAD_EP"/>
    <property type="match status" value="1"/>
</dbReference>
<keyword evidence="7" id="KW-1185">Reference proteome</keyword>
<dbReference type="InterPro" id="IPR006439">
    <property type="entry name" value="HAD-SF_hydro_IA"/>
</dbReference>
<dbReference type="AlphaFoldDB" id="A0AA36CRP0"/>
<dbReference type="HAMAP" id="MF_01681">
    <property type="entry name" value="Salvage_MtnC"/>
    <property type="match status" value="1"/>
</dbReference>
<name>A0AA36CRP0_9BILA</name>
<dbReference type="Pfam" id="PF00702">
    <property type="entry name" value="Hydrolase"/>
    <property type="match status" value="1"/>
</dbReference>